<name>A0A9W6T305_CANBO</name>
<evidence type="ECO:0000313" key="2">
    <source>
        <dbReference type="Proteomes" id="UP001165120"/>
    </source>
</evidence>
<comment type="caution">
    <text evidence="1">The sequence shown here is derived from an EMBL/GenBank/DDBJ whole genome shotgun (WGS) entry which is preliminary data.</text>
</comment>
<reference evidence="1" key="1">
    <citation type="submission" date="2023-04" db="EMBL/GenBank/DDBJ databases">
        <title>Candida boidinii NBRC 10035.</title>
        <authorList>
            <person name="Ichikawa N."/>
            <person name="Sato H."/>
            <person name="Tonouchi N."/>
        </authorList>
    </citation>
    <scope>NUCLEOTIDE SEQUENCE</scope>
    <source>
        <strain evidence="1">NBRC 10035</strain>
    </source>
</reference>
<sequence>MTSVSPYKAINNHEITNIDYVKWLTKPENSKELKSRIIKWANEKNMPKINKQKNSQKTDNQYYQDDFIRWYSGLNQEPTNVHSNHSYSKRIKKYFSYRYKVFTKTYEFRDINGSSTCVVGDNAYFLKTCKNPAIIYALQQAIFNSRNKNIEVNSNNTEKKPHTEYRCDSEFKDDLIKKKIDKLIEESRQNTIILKVVESRKKQDMFNTIQRSLRNQEGNRWSPYLLDNDGIKPKNDIHRYEVSLYTQRQE</sequence>
<keyword evidence="2" id="KW-1185">Reference proteome</keyword>
<dbReference type="AlphaFoldDB" id="A0A9W6T305"/>
<gene>
    <name evidence="1" type="ORF">Cboi02_000375300</name>
</gene>
<dbReference type="EMBL" id="BSXN01001362">
    <property type="protein sequence ID" value="GME72776.1"/>
    <property type="molecule type" value="Genomic_DNA"/>
</dbReference>
<dbReference type="Proteomes" id="UP001165120">
    <property type="component" value="Unassembled WGS sequence"/>
</dbReference>
<proteinExistence type="predicted"/>
<protein>
    <submittedName>
        <fullName evidence="1">Unnamed protein product</fullName>
    </submittedName>
</protein>
<organism evidence="1 2">
    <name type="scientific">Candida boidinii</name>
    <name type="common">Yeast</name>
    <dbReference type="NCBI Taxonomy" id="5477"/>
    <lineage>
        <taxon>Eukaryota</taxon>
        <taxon>Fungi</taxon>
        <taxon>Dikarya</taxon>
        <taxon>Ascomycota</taxon>
        <taxon>Saccharomycotina</taxon>
        <taxon>Pichiomycetes</taxon>
        <taxon>Pichiales</taxon>
        <taxon>Pichiaceae</taxon>
        <taxon>Ogataea</taxon>
        <taxon>Ogataea/Candida clade</taxon>
    </lineage>
</organism>
<evidence type="ECO:0000313" key="1">
    <source>
        <dbReference type="EMBL" id="GME72776.1"/>
    </source>
</evidence>
<accession>A0A9W6T305</accession>